<dbReference type="Proteomes" id="UP000276991">
    <property type="component" value="Unassembled WGS sequence"/>
</dbReference>
<name>A0A498S5Z4_ACAVI</name>
<reference evidence="1 2" key="1">
    <citation type="submission" date="2018-08" db="EMBL/GenBank/DDBJ databases">
        <authorList>
            <person name="Laetsch R D."/>
            <person name="Stevens L."/>
            <person name="Kumar S."/>
            <person name="Blaxter L. M."/>
        </authorList>
    </citation>
    <scope>NUCLEOTIDE SEQUENCE [LARGE SCALE GENOMIC DNA]</scope>
</reference>
<evidence type="ECO:0000313" key="1">
    <source>
        <dbReference type="EMBL" id="VBB26907.1"/>
    </source>
</evidence>
<proteinExistence type="predicted"/>
<organism evidence="1 2">
    <name type="scientific">Acanthocheilonema viteae</name>
    <name type="common">Filarial nematode worm</name>
    <name type="synonym">Dipetalonema viteae</name>
    <dbReference type="NCBI Taxonomy" id="6277"/>
    <lineage>
        <taxon>Eukaryota</taxon>
        <taxon>Metazoa</taxon>
        <taxon>Ecdysozoa</taxon>
        <taxon>Nematoda</taxon>
        <taxon>Chromadorea</taxon>
        <taxon>Rhabditida</taxon>
        <taxon>Spirurina</taxon>
        <taxon>Spiruromorpha</taxon>
        <taxon>Filarioidea</taxon>
        <taxon>Onchocercidae</taxon>
        <taxon>Acanthocheilonema</taxon>
    </lineage>
</organism>
<protein>
    <submittedName>
        <fullName evidence="1">Uncharacterized protein</fullName>
    </submittedName>
</protein>
<gene>
    <name evidence="1" type="ORF">NAV_LOCUS1737</name>
</gene>
<keyword evidence="2" id="KW-1185">Reference proteome</keyword>
<evidence type="ECO:0000313" key="2">
    <source>
        <dbReference type="Proteomes" id="UP000276991"/>
    </source>
</evidence>
<dbReference type="STRING" id="6277.A0A498S5Z4"/>
<sequence>MSRISNQLIGAVATWHDIHTSLMKVGLSSDNVSSDEVTKAPFNSSSSASSSYSTDSLISFIGNDSLSGNQSSDENLDDEKLFNYHSRLSISNMELRNSQLKEIFPRLSEHWRYSSNKLTLSRTCFSIDHSDNLLPSNTQKKPMLIRAETIDLPDTFESSDNCAVNANSRMKHDVRPHLLVSFFAKHFEKMHKRMTKRPLGSSLSFDLDERQRMNALQHRRDSQDKGIIPLPATVKLHVRLNCFHCLFDASLRERKLNKLENGIRLRSSSDTSDAHYTNSRQHSSQKFNTNCKASYHGSIHITNK</sequence>
<dbReference type="AlphaFoldDB" id="A0A498S5Z4"/>
<dbReference type="EMBL" id="UPTC01000157">
    <property type="protein sequence ID" value="VBB26907.1"/>
    <property type="molecule type" value="Genomic_DNA"/>
</dbReference>
<accession>A0A498S5Z4</accession>
<dbReference type="OrthoDB" id="5865779at2759"/>